<dbReference type="Proteomes" id="UP001049518">
    <property type="component" value="Chromosome"/>
</dbReference>
<gene>
    <name evidence="1" type="ORF">AGRA3207_007530</name>
</gene>
<dbReference type="RefSeq" id="WP_231332174.1">
    <property type="nucleotide sequence ID" value="NZ_CP059572.1"/>
</dbReference>
<keyword evidence="2" id="KW-1185">Reference proteome</keyword>
<protein>
    <submittedName>
        <fullName evidence="1">Uncharacterized protein</fullName>
    </submittedName>
</protein>
<proteinExistence type="predicted"/>
<reference evidence="1" key="1">
    <citation type="submission" date="2020-07" db="EMBL/GenBank/DDBJ databases">
        <authorList>
            <person name="Tarantini F.S."/>
            <person name="Hong K.W."/>
            <person name="Chan K.G."/>
        </authorList>
    </citation>
    <scope>NUCLEOTIDE SEQUENCE</scope>
    <source>
        <strain evidence="1">32-07</strain>
    </source>
</reference>
<name>A0ABX8R602_9ACTN</name>
<evidence type="ECO:0000313" key="1">
    <source>
        <dbReference type="EMBL" id="QXJ25961.1"/>
    </source>
</evidence>
<organism evidence="1 2">
    <name type="scientific">Actinomadura graeca</name>
    <dbReference type="NCBI Taxonomy" id="2750812"/>
    <lineage>
        <taxon>Bacteria</taxon>
        <taxon>Bacillati</taxon>
        <taxon>Actinomycetota</taxon>
        <taxon>Actinomycetes</taxon>
        <taxon>Streptosporangiales</taxon>
        <taxon>Thermomonosporaceae</taxon>
        <taxon>Actinomadura</taxon>
    </lineage>
</organism>
<sequence length="130" mass="13948">MATGTDLEVVVVNAADQVAEQHVPGRGDAGHLITGVNVWPLADPDYDEVLITVTLAQAPWTRLASEPIDITTFIAPANGAAPGGREVISHALTEVLTTARHLLADHQNLRQPAGAAARAWQRLRRPLRRV</sequence>
<dbReference type="EMBL" id="CP059572">
    <property type="protein sequence ID" value="QXJ25961.1"/>
    <property type="molecule type" value="Genomic_DNA"/>
</dbReference>
<evidence type="ECO:0000313" key="2">
    <source>
        <dbReference type="Proteomes" id="UP001049518"/>
    </source>
</evidence>
<accession>A0ABX8R602</accession>